<organism evidence="2 3">
    <name type="scientific">Glossina austeni</name>
    <name type="common">Savannah tsetse fly</name>
    <dbReference type="NCBI Taxonomy" id="7395"/>
    <lineage>
        <taxon>Eukaryota</taxon>
        <taxon>Metazoa</taxon>
        <taxon>Ecdysozoa</taxon>
        <taxon>Arthropoda</taxon>
        <taxon>Hexapoda</taxon>
        <taxon>Insecta</taxon>
        <taxon>Pterygota</taxon>
        <taxon>Neoptera</taxon>
        <taxon>Endopterygota</taxon>
        <taxon>Diptera</taxon>
        <taxon>Brachycera</taxon>
        <taxon>Muscomorpha</taxon>
        <taxon>Hippoboscoidea</taxon>
        <taxon>Glossinidae</taxon>
        <taxon>Glossina</taxon>
    </lineage>
</organism>
<dbReference type="EnsemblMetazoa" id="GAUT011055-RA">
    <property type="protein sequence ID" value="GAUT011055-PA"/>
    <property type="gene ID" value="GAUT011055"/>
</dbReference>
<keyword evidence="1" id="KW-0472">Membrane</keyword>
<evidence type="ECO:0000256" key="1">
    <source>
        <dbReference type="SAM" id="Phobius"/>
    </source>
</evidence>
<keyword evidence="1" id="KW-1133">Transmembrane helix</keyword>
<evidence type="ECO:0000313" key="3">
    <source>
        <dbReference type="Proteomes" id="UP000078200"/>
    </source>
</evidence>
<dbReference type="VEuPathDB" id="VectorBase:GAUT011055"/>
<proteinExistence type="predicted"/>
<dbReference type="Proteomes" id="UP000078200">
    <property type="component" value="Unassembled WGS sequence"/>
</dbReference>
<keyword evidence="1" id="KW-0812">Transmembrane</keyword>
<feature type="transmembrane region" description="Helical" evidence="1">
    <location>
        <begin position="12"/>
        <end position="29"/>
    </location>
</feature>
<dbReference type="AlphaFoldDB" id="A0A1A9UPA0"/>
<keyword evidence="3" id="KW-1185">Reference proteome</keyword>
<sequence>MYSSSSPLINQPHLCNILLLLHLLSLLVCKRKKKNLSKEAPKNNSRTYVRVANRVIRVCVPEKHAIKGAVASYVLVAVIFWQTSNPAIAYNHNNNNHFMSINE</sequence>
<name>A0A1A9UPA0_GLOAU</name>
<reference evidence="2" key="1">
    <citation type="submission" date="2020-05" db="UniProtKB">
        <authorList>
            <consortium name="EnsemblMetazoa"/>
        </authorList>
    </citation>
    <scope>IDENTIFICATION</scope>
    <source>
        <strain evidence="2">TTRI</strain>
    </source>
</reference>
<evidence type="ECO:0000313" key="2">
    <source>
        <dbReference type="EnsemblMetazoa" id="GAUT011055-PA"/>
    </source>
</evidence>
<protein>
    <submittedName>
        <fullName evidence="2">Uncharacterized protein</fullName>
    </submittedName>
</protein>
<accession>A0A1A9UPA0</accession>